<feature type="signal peptide" evidence="10">
    <location>
        <begin position="1"/>
        <end position="20"/>
    </location>
</feature>
<dbReference type="AlphaFoldDB" id="A0A4R3N915"/>
<evidence type="ECO:0000256" key="10">
    <source>
        <dbReference type="RuleBase" id="RU366073"/>
    </source>
</evidence>
<reference evidence="14 15" key="1">
    <citation type="submission" date="2019-03" db="EMBL/GenBank/DDBJ databases">
        <title>Genomic Encyclopedia of Type Strains, Phase IV (KMG-IV): sequencing the most valuable type-strain genomes for metagenomic binning, comparative biology and taxonomic classification.</title>
        <authorList>
            <person name="Goeker M."/>
        </authorList>
    </citation>
    <scope>NUCLEOTIDE SEQUENCE [LARGE SCALE GENOMIC DNA]</scope>
    <source>
        <strain evidence="14 15">DSM 13605</strain>
    </source>
</reference>
<evidence type="ECO:0000313" key="15">
    <source>
        <dbReference type="Proteomes" id="UP000295414"/>
    </source>
</evidence>
<gene>
    <name evidence="14" type="ORF">EDC34_102103</name>
</gene>
<evidence type="ECO:0000256" key="4">
    <source>
        <dbReference type="ARBA" id="ARBA00022729"/>
    </source>
</evidence>
<dbReference type="Pfam" id="PF01447">
    <property type="entry name" value="Peptidase_M4"/>
    <property type="match status" value="1"/>
</dbReference>
<dbReference type="InterPro" id="IPR027268">
    <property type="entry name" value="Peptidase_M4/M1_CTD_sf"/>
</dbReference>
<keyword evidence="8" id="KW-0865">Zymogen</keyword>
<dbReference type="EC" id="3.4.24.-" evidence="10"/>
<keyword evidence="4 10" id="KW-0732">Signal</keyword>
<dbReference type="PANTHER" id="PTHR33794">
    <property type="entry name" value="BACILLOLYSIN"/>
    <property type="match status" value="1"/>
</dbReference>
<dbReference type="InterPro" id="IPR050728">
    <property type="entry name" value="Zinc_Metalloprotease_M4"/>
</dbReference>
<evidence type="ECO:0000256" key="6">
    <source>
        <dbReference type="ARBA" id="ARBA00022833"/>
    </source>
</evidence>
<evidence type="ECO:0000256" key="2">
    <source>
        <dbReference type="ARBA" id="ARBA00022670"/>
    </source>
</evidence>
<keyword evidence="3" id="KW-0479">Metal-binding</keyword>
<comment type="function">
    <text evidence="10">Extracellular zinc metalloprotease.</text>
</comment>
<dbReference type="Gene3D" id="1.10.390.10">
    <property type="entry name" value="Neutral Protease Domain 2"/>
    <property type="match status" value="1"/>
</dbReference>
<dbReference type="Gene3D" id="3.10.170.10">
    <property type="match status" value="1"/>
</dbReference>
<comment type="cofactor">
    <cofactor evidence="10">
        <name>Zn(2+)</name>
        <dbReference type="ChEBI" id="CHEBI:29105"/>
    </cofactor>
</comment>
<accession>A0A4R3N915</accession>
<keyword evidence="7 10" id="KW-0482">Metalloprotease</keyword>
<evidence type="ECO:0000259" key="11">
    <source>
        <dbReference type="Pfam" id="PF01447"/>
    </source>
</evidence>
<dbReference type="GO" id="GO:0005576">
    <property type="term" value="C:extracellular region"/>
    <property type="evidence" value="ECO:0007669"/>
    <property type="project" value="UniProtKB-SubCell"/>
</dbReference>
<evidence type="ECO:0000256" key="9">
    <source>
        <dbReference type="PIRSR" id="PIRSR623612-1"/>
    </source>
</evidence>
<keyword evidence="10" id="KW-0964">Secreted</keyword>
<dbReference type="GO" id="GO:0046872">
    <property type="term" value="F:metal ion binding"/>
    <property type="evidence" value="ECO:0007669"/>
    <property type="project" value="UniProtKB-UniRule"/>
</dbReference>
<dbReference type="Proteomes" id="UP000295414">
    <property type="component" value="Unassembled WGS sequence"/>
</dbReference>
<protein>
    <recommendedName>
        <fullName evidence="10">Neutral metalloproteinase</fullName>
        <ecNumber evidence="10">3.4.24.-</ecNumber>
    </recommendedName>
</protein>
<feature type="domain" description="Peptidase M4 C-terminal" evidence="12">
    <location>
        <begin position="358"/>
        <end position="541"/>
    </location>
</feature>
<dbReference type="CDD" id="cd09597">
    <property type="entry name" value="M4_TLP"/>
    <property type="match status" value="1"/>
</dbReference>
<evidence type="ECO:0000259" key="12">
    <source>
        <dbReference type="Pfam" id="PF02868"/>
    </source>
</evidence>
<dbReference type="SUPFAM" id="SSF55486">
    <property type="entry name" value="Metalloproteases ('zincins'), catalytic domain"/>
    <property type="match status" value="1"/>
</dbReference>
<evidence type="ECO:0000256" key="8">
    <source>
        <dbReference type="ARBA" id="ARBA00023145"/>
    </source>
</evidence>
<dbReference type="InterPro" id="IPR023612">
    <property type="entry name" value="Peptidase_M4"/>
</dbReference>
<sequence length="542" mass="56514">MKVQASLLCLAIASALAVTAAPADAAALQKSAVITRANALVGNHATLARKASGDAFVVRDVIVDADGTEHVRYDRTFNGLPVIGGDMVVHARNGQLTGISQTLSTAARPALVGKFNRDQAIVEAGAHFGTRFLGAPTARTVVYAAGVAPVLAHEVVFNGIKADQTPTEMHYIVDANSGRILNQWDGIQTAKPGPGGSSTCTTPAVGTGKTLTLADVVINTAQCSGSSYQMVDTTRGGGATHNMAMKTSGMGTVFTSTTNIWGNNLLSDSQTVAADAHYGVATTWDYYKNTFGRMGIANDGKGAISRVHYGRNYANAFWSDSCFCMTFGDGDNGASILPLVALDVAGHEMSHGVMSRTANLTYSGESGGLNESNSDIFGTMVEFYANNPEDTPDYVIGEELFPNNANLSKAIRWMFKPSLDGRSADCYYSGIGSIDVHYSSGPANHFFYLLAEGAVVPAGFGAGTWANLTPASLVCNGNTSLAGIGRAKAAAIWYKAITTYMTSSTNYAGARTATLNAAAALYGNGSTEYNAVAAAWSAVNVN</sequence>
<dbReference type="InterPro" id="IPR011096">
    <property type="entry name" value="FTP_domain"/>
</dbReference>
<evidence type="ECO:0000256" key="5">
    <source>
        <dbReference type="ARBA" id="ARBA00022801"/>
    </source>
</evidence>
<dbReference type="Pfam" id="PF02868">
    <property type="entry name" value="Peptidase_M4_C"/>
    <property type="match status" value="1"/>
</dbReference>
<feature type="active site" description="Proton donor" evidence="9">
    <location>
        <position position="437"/>
    </location>
</feature>
<dbReference type="InterPro" id="IPR001570">
    <property type="entry name" value="Peptidase_M4_C_domain"/>
</dbReference>
<evidence type="ECO:0000259" key="13">
    <source>
        <dbReference type="Pfam" id="PF07504"/>
    </source>
</evidence>
<feature type="domain" description="Peptidase M4" evidence="11">
    <location>
        <begin position="206"/>
        <end position="354"/>
    </location>
</feature>
<name>A0A4R3N915_9GAMM</name>
<dbReference type="GO" id="GO:0004222">
    <property type="term" value="F:metalloendopeptidase activity"/>
    <property type="evidence" value="ECO:0007669"/>
    <property type="project" value="UniProtKB-UniRule"/>
</dbReference>
<feature type="chain" id="PRO_5023090908" description="Neutral metalloproteinase" evidence="10">
    <location>
        <begin position="21"/>
        <end position="542"/>
    </location>
</feature>
<dbReference type="OrthoDB" id="5378341at2"/>
<feature type="domain" description="FTP" evidence="13">
    <location>
        <begin position="54"/>
        <end position="101"/>
    </location>
</feature>
<comment type="similarity">
    <text evidence="1 10">Belongs to the peptidase M4 family.</text>
</comment>
<dbReference type="PRINTS" id="PR00730">
    <property type="entry name" value="THERMOLYSIN"/>
</dbReference>
<keyword evidence="5 10" id="KW-0378">Hydrolase</keyword>
<comment type="subcellular location">
    <subcellularLocation>
        <location evidence="10">Secreted</location>
    </subcellularLocation>
</comment>
<dbReference type="Pfam" id="PF07504">
    <property type="entry name" value="FTP"/>
    <property type="match status" value="1"/>
</dbReference>
<evidence type="ECO:0000256" key="3">
    <source>
        <dbReference type="ARBA" id="ARBA00022723"/>
    </source>
</evidence>
<evidence type="ECO:0000256" key="1">
    <source>
        <dbReference type="ARBA" id="ARBA00009388"/>
    </source>
</evidence>
<dbReference type="GO" id="GO:0006508">
    <property type="term" value="P:proteolysis"/>
    <property type="evidence" value="ECO:0007669"/>
    <property type="project" value="UniProtKB-KW"/>
</dbReference>
<evidence type="ECO:0000256" key="7">
    <source>
        <dbReference type="ARBA" id="ARBA00023049"/>
    </source>
</evidence>
<dbReference type="PANTHER" id="PTHR33794:SF1">
    <property type="entry name" value="BACILLOLYSIN"/>
    <property type="match status" value="1"/>
</dbReference>
<keyword evidence="6 10" id="KW-0862">Zinc</keyword>
<comment type="caution">
    <text evidence="14">The sequence shown here is derived from an EMBL/GenBank/DDBJ whole genome shotgun (WGS) entry which is preliminary data.</text>
</comment>
<dbReference type="Gene3D" id="3.10.450.40">
    <property type="match status" value="1"/>
</dbReference>
<evidence type="ECO:0000313" key="14">
    <source>
        <dbReference type="EMBL" id="TCT25215.1"/>
    </source>
</evidence>
<dbReference type="RefSeq" id="WP_114959490.1">
    <property type="nucleotide sequence ID" value="NZ_MSZW01000010.1"/>
</dbReference>
<feature type="active site" evidence="9">
    <location>
        <position position="348"/>
    </location>
</feature>
<keyword evidence="15" id="KW-1185">Reference proteome</keyword>
<dbReference type="Gene3D" id="3.10.450.490">
    <property type="match status" value="1"/>
</dbReference>
<dbReference type="EMBL" id="SMAP01000002">
    <property type="protein sequence ID" value="TCT25215.1"/>
    <property type="molecule type" value="Genomic_DNA"/>
</dbReference>
<proteinExistence type="inferred from homology"/>
<organism evidence="14 15">
    <name type="scientific">Thermomonas haemolytica</name>
    <dbReference type="NCBI Taxonomy" id="141949"/>
    <lineage>
        <taxon>Bacteria</taxon>
        <taxon>Pseudomonadati</taxon>
        <taxon>Pseudomonadota</taxon>
        <taxon>Gammaproteobacteria</taxon>
        <taxon>Lysobacterales</taxon>
        <taxon>Lysobacteraceae</taxon>
        <taxon>Thermomonas</taxon>
    </lineage>
</organism>
<dbReference type="InterPro" id="IPR013856">
    <property type="entry name" value="Peptidase_M4_domain"/>
</dbReference>
<keyword evidence="2 10" id="KW-0645">Protease</keyword>